<organism evidence="1 2">
    <name type="scientific">Lipomyces orientalis</name>
    <dbReference type="NCBI Taxonomy" id="1233043"/>
    <lineage>
        <taxon>Eukaryota</taxon>
        <taxon>Fungi</taxon>
        <taxon>Dikarya</taxon>
        <taxon>Ascomycota</taxon>
        <taxon>Saccharomycotina</taxon>
        <taxon>Lipomycetes</taxon>
        <taxon>Lipomycetales</taxon>
        <taxon>Lipomycetaceae</taxon>
        <taxon>Lipomyces</taxon>
    </lineage>
</organism>
<evidence type="ECO:0000313" key="1">
    <source>
        <dbReference type="EMBL" id="KAK9326025.1"/>
    </source>
</evidence>
<gene>
    <name evidence="1" type="ORF">V1517DRAFT_252624</name>
</gene>
<dbReference type="EMBL" id="MU970036">
    <property type="protein sequence ID" value="KAK9326025.1"/>
    <property type="molecule type" value="Genomic_DNA"/>
</dbReference>
<keyword evidence="2" id="KW-1185">Reference proteome</keyword>
<protein>
    <submittedName>
        <fullName evidence="1">Uncharacterized protein</fullName>
    </submittedName>
</protein>
<sequence>MCKVDKQLVVAKKSAIDTRVANPDVGQWLPAIPKLAITDSIAIPSPASPSSFQRVENTSEQDKQAVLRNGSPNAPDSSSGSSPDAVFTPAGSVGSQTSSSANNDTEVESTLPDYKDLSDILPGQSIDELLIQNCIPNGVRLGETDDDARSDTFSIALSLVSDRTGCPAGYASEATSISNLHIIRRVNSQTSNSLPSLMSTPQSSIGIDFTSTESLRAQRRRMCIEEFISTEQSYLSGLRLLVNTYLATLESCDKKHLDVSADIRDSANALIEFHQDIISSIYASYPTLYAPSSAYTESALSDFGIARKEQPDVSVFEKEVISAFNGGQDSSKCLAWTKPNISVSSPMVAATIAQLIQKKVSDLVIYEQYCLNYNNVIHILKDYRESKSKPLRNWSRGCENAVLATQSESRRADLSLDALATNPTIRVMKYRLLIQELCKHTSPEDSTEAHGTLVSTLASVKESLKRLNSEFGAERSRATSSELWKRLEFEQPPAFEAQYLGRASLCGALHVAWIGKDSSSRSHYLGAFLFKSYLVLAHCQKSDKYPVKFLIPLCNSYLQPTGNGVGMQATSQRSWKLMFECDFAVYEILLTAISATEKETWQDQLLALICANNGAESYLWDFEASRRKASGHGPTALVPATARPLFVDARGSSGVSAVPRSPRRFSGSLRRQASIVYSREPIQIHVDHFLTSADELLTSANSPASASSITSKISETDARMPSVAHSCEFATSARSPILNRAFRRATSMTDTTCSPILSSLRPSSPNSPITDKRCLCNGPHMFILNIKRSDRISAESAIGFIWSEELPHTPPVEEISVSLSKLSLSLGTRILARKFSGSFKTGLSRRASGKTLPTYSDTIMSDISISNDSKKPRFDLHDDVLNEEDQDELDPLAIGSRHCEKNQEGRLIVKQPSESIVYKKSRQSVSGFGGMITTR</sequence>
<dbReference type="Proteomes" id="UP001489719">
    <property type="component" value="Unassembled WGS sequence"/>
</dbReference>
<name>A0ACC3TZ31_9ASCO</name>
<evidence type="ECO:0000313" key="2">
    <source>
        <dbReference type="Proteomes" id="UP001489719"/>
    </source>
</evidence>
<accession>A0ACC3TZ31</accession>
<proteinExistence type="predicted"/>
<reference evidence="2" key="1">
    <citation type="journal article" date="2024" name="Front. Bioeng. Biotechnol.">
        <title>Genome-scale model development and genomic sequencing of the oleaginous clade Lipomyces.</title>
        <authorList>
            <person name="Czajka J.J."/>
            <person name="Han Y."/>
            <person name="Kim J."/>
            <person name="Mondo S.J."/>
            <person name="Hofstad B.A."/>
            <person name="Robles A."/>
            <person name="Haridas S."/>
            <person name="Riley R."/>
            <person name="LaButti K."/>
            <person name="Pangilinan J."/>
            <person name="Andreopoulos W."/>
            <person name="Lipzen A."/>
            <person name="Yan J."/>
            <person name="Wang M."/>
            <person name="Ng V."/>
            <person name="Grigoriev I.V."/>
            <person name="Spatafora J.W."/>
            <person name="Magnuson J.K."/>
            <person name="Baker S.E."/>
            <person name="Pomraning K.R."/>
        </authorList>
    </citation>
    <scope>NUCLEOTIDE SEQUENCE [LARGE SCALE GENOMIC DNA]</scope>
    <source>
        <strain evidence="2">CBS 10300</strain>
    </source>
</reference>
<comment type="caution">
    <text evidence="1">The sequence shown here is derived from an EMBL/GenBank/DDBJ whole genome shotgun (WGS) entry which is preliminary data.</text>
</comment>